<dbReference type="EMBL" id="MLBF01000003">
    <property type="protein sequence ID" value="OLN33500.1"/>
    <property type="molecule type" value="Genomic_DNA"/>
</dbReference>
<evidence type="ECO:0000313" key="3">
    <source>
        <dbReference type="Proteomes" id="UP000186102"/>
    </source>
</evidence>
<name>A0A1Q8R230_9FIRM</name>
<reference evidence="2 3" key="1">
    <citation type="submission" date="2016-09" db="EMBL/GenBank/DDBJ databases">
        <title>Complete genome of Desulfosporosinus sp. OL.</title>
        <authorList>
            <person name="Mardanov A."/>
            <person name="Beletsky A."/>
            <person name="Panova A."/>
            <person name="Karnachuk O."/>
            <person name="Ravin N."/>
        </authorList>
    </citation>
    <scope>NUCLEOTIDE SEQUENCE [LARGE SCALE GENOMIC DNA]</scope>
    <source>
        <strain evidence="2 3">OL</strain>
    </source>
</reference>
<dbReference type="OrthoDB" id="1796966at2"/>
<dbReference type="InterPro" id="IPR053716">
    <property type="entry name" value="Flag_assembly_chemotaxis_eff"/>
</dbReference>
<comment type="caution">
    <text evidence="2">The sequence shown here is derived from an EMBL/GenBank/DDBJ whole genome shotgun (WGS) entry which is preliminary data.</text>
</comment>
<keyword evidence="2" id="KW-0282">Flagellum</keyword>
<keyword evidence="2" id="KW-0969">Cilium</keyword>
<dbReference type="RefSeq" id="WP_075363540.1">
    <property type="nucleotide sequence ID" value="NZ_MLBF01000003.1"/>
</dbReference>
<accession>A0A1Q8R230</accession>
<proteinExistence type="predicted"/>
<evidence type="ECO:0000313" key="2">
    <source>
        <dbReference type="EMBL" id="OLN33500.1"/>
    </source>
</evidence>
<dbReference type="Gene3D" id="1.10.287.1700">
    <property type="match status" value="1"/>
</dbReference>
<feature type="coiled-coil region" evidence="1">
    <location>
        <begin position="5"/>
        <end position="32"/>
    </location>
</feature>
<keyword evidence="3" id="KW-1185">Reference proteome</keyword>
<dbReference type="Proteomes" id="UP000186102">
    <property type="component" value="Unassembled WGS sequence"/>
</dbReference>
<gene>
    <name evidence="2" type="ORF">DSOL_0747</name>
</gene>
<keyword evidence="1" id="KW-0175">Coiled coil</keyword>
<dbReference type="AlphaFoldDB" id="A0A1Q8R230"/>
<evidence type="ECO:0000256" key="1">
    <source>
        <dbReference type="SAM" id="Coils"/>
    </source>
</evidence>
<keyword evidence="2" id="KW-0966">Cell projection</keyword>
<dbReference type="STRING" id="1888891.DSOL_0747"/>
<organism evidence="2 3">
    <name type="scientific">Desulfosporosinus metallidurans</name>
    <dbReference type="NCBI Taxonomy" id="1888891"/>
    <lineage>
        <taxon>Bacteria</taxon>
        <taxon>Bacillati</taxon>
        <taxon>Bacillota</taxon>
        <taxon>Clostridia</taxon>
        <taxon>Eubacteriales</taxon>
        <taxon>Desulfitobacteriaceae</taxon>
        <taxon>Desulfosporosinus</taxon>
    </lineage>
</organism>
<protein>
    <submittedName>
        <fullName evidence="2">Flagellar protein FliJ</fullName>
    </submittedName>
</protein>
<sequence>MARFRFRLETSLRLAKKALEAAQREFAQEEQRWQVCVRACALQQERFNEAEVGQRDAGRHRPEELGNWQIFASEQWRRLRQCEVEQREQQSIMEDARRLLLETHREVEKFRRLKEKQAKAFQWSELQKEQKLLDETGQILYWRQEKSIKS</sequence>